<dbReference type="OrthoDB" id="242766at2759"/>
<sequence>MFMRRLPIIRPQGLFRWRSIGFSRLFADSVKARITPVKHNMNLNRLSLNTLLDANHTKALDDRLMGHKILPCSTITVSESFDLKELFRNLNSRKFQCSIIVPDEMIHVKYERNSKGTATDNSQFHDILFLHTGTVVAWGLTEKQVEASILPLAETSMVTRYEPESEDMDYIEIEHEKSDRNSGSYMAGDVMVISGSHYNDRLLDKIAFAYGLARSTRTAVIESSLERHIQMTKKTTENLSTGIKLGVDAKEVLKSTGRLLLLRGKLNLYSELIETPDLYWSEPHLEKIYKDISKTLDVNPRISILNRKLDYATEESKSLLATLNEEKSVRLEWIIIYLIMIEVCFEIFHFYERYVDYKTKSTSTEHV</sequence>
<dbReference type="PANTHER" id="PTHR16255:SF1">
    <property type="entry name" value="REQUIRED FOR MEIOTIC NUCLEAR DIVISION PROTEIN 1 HOMOLOG"/>
    <property type="match status" value="1"/>
</dbReference>
<dbReference type="Proteomes" id="UP000094565">
    <property type="component" value="Chromosome 3"/>
</dbReference>
<keyword evidence="2" id="KW-0812">Transmembrane</keyword>
<dbReference type="GO" id="GO:0005739">
    <property type="term" value="C:mitochondrion"/>
    <property type="evidence" value="ECO:0007669"/>
    <property type="project" value="UniProtKB-ARBA"/>
</dbReference>
<keyword evidence="2" id="KW-0472">Membrane</keyword>
<keyword evidence="2" id="KW-1133">Transmembrane helix</keyword>
<accession>A0A1B2JFY6</accession>
<dbReference type="GO" id="GO:0070131">
    <property type="term" value="P:positive regulation of mitochondrial translation"/>
    <property type="evidence" value="ECO:0007669"/>
    <property type="project" value="TreeGrafter"/>
</dbReference>
<evidence type="ECO:0000259" key="3">
    <source>
        <dbReference type="Pfam" id="PF02582"/>
    </source>
</evidence>
<evidence type="ECO:0000313" key="5">
    <source>
        <dbReference type="Proteomes" id="UP000094565"/>
    </source>
</evidence>
<dbReference type="InterPro" id="IPR051624">
    <property type="entry name" value="RMD1/Sad1-interacting"/>
</dbReference>
<evidence type="ECO:0000256" key="1">
    <source>
        <dbReference type="ARBA" id="ARBA00008306"/>
    </source>
</evidence>
<evidence type="ECO:0000313" key="4">
    <source>
        <dbReference type="EMBL" id="ANZ76903.1"/>
    </source>
</evidence>
<organism evidence="4 5">
    <name type="scientific">Komagataella pastoris</name>
    <name type="common">Yeast</name>
    <name type="synonym">Pichia pastoris</name>
    <dbReference type="NCBI Taxonomy" id="4922"/>
    <lineage>
        <taxon>Eukaryota</taxon>
        <taxon>Fungi</taxon>
        <taxon>Dikarya</taxon>
        <taxon>Ascomycota</taxon>
        <taxon>Saccharomycotina</taxon>
        <taxon>Pichiomycetes</taxon>
        <taxon>Pichiales</taxon>
        <taxon>Pichiaceae</taxon>
        <taxon>Komagataella</taxon>
    </lineage>
</organism>
<name>A0A1B2JFY6_PICPA</name>
<feature type="transmembrane region" description="Helical" evidence="2">
    <location>
        <begin position="333"/>
        <end position="351"/>
    </location>
</feature>
<evidence type="ECO:0000256" key="2">
    <source>
        <dbReference type="SAM" id="Phobius"/>
    </source>
</evidence>
<dbReference type="EMBL" id="CP014586">
    <property type="protein sequence ID" value="ANZ76903.1"/>
    <property type="molecule type" value="Genomic_DNA"/>
</dbReference>
<dbReference type="PANTHER" id="PTHR16255">
    <property type="entry name" value="REQUIRED FOR MEIOTIC NUCLEAR DIVISION PROTEIN 1 HOMOLOG"/>
    <property type="match status" value="1"/>
</dbReference>
<dbReference type="Pfam" id="PF02582">
    <property type="entry name" value="DUF155"/>
    <property type="match status" value="1"/>
</dbReference>
<proteinExistence type="inferred from homology"/>
<dbReference type="AlphaFoldDB" id="A0A1B2JFY6"/>
<feature type="domain" description="DUF155" evidence="3">
    <location>
        <begin position="128"/>
        <end position="306"/>
    </location>
</feature>
<dbReference type="InterPro" id="IPR003734">
    <property type="entry name" value="DUF155"/>
</dbReference>
<keyword evidence="5" id="KW-1185">Reference proteome</keyword>
<gene>
    <name evidence="4" type="ORF">ATY40_BA7503726</name>
</gene>
<comment type="similarity">
    <text evidence="1">Belongs to the RMD1/sif2 family.</text>
</comment>
<reference evidence="4 5" key="1">
    <citation type="submission" date="2016-02" db="EMBL/GenBank/DDBJ databases">
        <title>Comparative genomic and transcriptomic foundation for Pichia pastoris.</title>
        <authorList>
            <person name="Love K.R."/>
            <person name="Shah K.A."/>
            <person name="Whittaker C.A."/>
            <person name="Wu J."/>
            <person name="Bartlett M.C."/>
            <person name="Ma D."/>
            <person name="Leeson R.L."/>
            <person name="Priest M."/>
            <person name="Young S.K."/>
            <person name="Love J.C."/>
        </authorList>
    </citation>
    <scope>NUCLEOTIDE SEQUENCE [LARGE SCALE GENOMIC DNA]</scope>
    <source>
        <strain evidence="4 5">ATCC 28485</strain>
    </source>
</reference>
<protein>
    <submittedName>
        <fullName evidence="4">BA75_03726T0</fullName>
    </submittedName>
</protein>